<accession>A0AAW1MZT2</accession>
<dbReference type="GO" id="GO:0004252">
    <property type="term" value="F:serine-type endopeptidase activity"/>
    <property type="evidence" value="ECO:0007669"/>
    <property type="project" value="InterPro"/>
</dbReference>
<evidence type="ECO:0000256" key="1">
    <source>
        <dbReference type="ARBA" id="ARBA00023157"/>
    </source>
</evidence>
<feature type="domain" description="Peptidase S1" evidence="2">
    <location>
        <begin position="1362"/>
        <end position="1600"/>
    </location>
</feature>
<keyword evidence="3" id="KW-0645">Protease</keyword>
<evidence type="ECO:0000313" key="3">
    <source>
        <dbReference type="EMBL" id="KAK9753130.1"/>
    </source>
</evidence>
<dbReference type="InterPro" id="IPR009003">
    <property type="entry name" value="Peptidase_S1_PA"/>
</dbReference>
<dbReference type="InterPro" id="IPR040973">
    <property type="entry name" value="CLIP_SPH_Scar"/>
</dbReference>
<dbReference type="FunFam" id="2.40.10.10:FF:000068">
    <property type="entry name" value="transmembrane protease serine 2"/>
    <property type="match status" value="1"/>
</dbReference>
<dbReference type="PROSITE" id="PS50240">
    <property type="entry name" value="TRYPSIN_DOM"/>
    <property type="match status" value="1"/>
</dbReference>
<proteinExistence type="predicted"/>
<evidence type="ECO:0000313" key="4">
    <source>
        <dbReference type="Proteomes" id="UP001458880"/>
    </source>
</evidence>
<dbReference type="InterPro" id="IPR043504">
    <property type="entry name" value="Peptidase_S1_PA_chymotrypsin"/>
</dbReference>
<dbReference type="EMBL" id="JASPKY010000015">
    <property type="protein sequence ID" value="KAK9753130.1"/>
    <property type="molecule type" value="Genomic_DNA"/>
</dbReference>
<keyword evidence="3" id="KW-0378">Hydrolase</keyword>
<dbReference type="Gene3D" id="2.40.10.10">
    <property type="entry name" value="Trypsin-like serine proteases"/>
    <property type="match status" value="2"/>
</dbReference>
<dbReference type="SUPFAM" id="SSF50494">
    <property type="entry name" value="Trypsin-like serine proteases"/>
    <property type="match status" value="1"/>
</dbReference>
<sequence length="1620" mass="173935">MANAYHPLHDHRQVHLVHQVNPSPSCPSGQQYVNGRCQCLGNTIYQNGQCVPPPTRPPPPPPPSCGPGERFVNGRCVPIVTRPPPSTGYTYTTPSVPFPPPTTGSVCHGGQQYVNGRCQCTGNTVFENGICVTIPPPRPSCGIGEQYLNGRCIPIPTPAPSCPIGQQYVSGRCQCVGNTIYQNGQCVPPPTRPPPPPSCGPGEQYVNGRCIPITTRPPPSTGYTYTTPSIPFPPPTTSPVCGRGQQYINGRCQCTGNTIYQNGQCVPPPTRPPPSPSCPLGQQYINGRCQCTGNTIYQNGQCVPPPTRPPPSPSCPLGQQYINGRCQCTGNTIYQNGQCVPPPTRPPPSPSCPLGQQYINGRCQCTGNTIYQNGQCVPPPTRPPPPPSCGFGEKLETQCVPPPYQNGQCVPPPTRPPPSPSCPSGQQYVNGRCQCLGNTIYQNGQCVPPPTRPPPPPPPSCGPGERFVNGRCVPIVTRPPPSTGYTYTTPSIPFPPPTTVPVCHGGQQYVNGRCQCTGNTVFENGICVTIPPPRPSCGIGEQYLNGRCIPIPTPAPSCPIGQQYVNGHCQCVGNTIYQNGQCVPPPTRPPPPPSCGPGEQYVNGRCVPITTRPPPSTGYTYTTPSIPFPPPTTSPVCGRGQQYINGRCQCTGNTIYQNGQCVPPPTLPPPSPSCPLGQQYINGRCQCTGNTIYQNGQCVPPPTRPPPRVNNNLPKRSMRTTTYTTTAKSILSIRSTVRERFVNGRCVPIVTRPPPSTGYTYTTPSIPFPPPTTGPVCHGGQQYVNGRCQCTGNTVFENGICVTIPPPRPSCGIGEQYLNGRCIPIPTPAPSCPIGQQYVSGRCQCVGNTIYQNGQCVPPPTRPPPPPSCGPGEQYVNGRCVIIQTRPPTSTGYTYTTPSVPFTLPTVAPSCTGGQQYINGRCQCIGNTIYENGRCVTRPTPTVPPTVVTPFCGPNQQYIGGRCQCTGGYVLENGRCVPRITYTTPTPPSPVCGSGQQYIDGRCQCTDGYLLEYGRCVPPPVTYTYPTPTVTFPTPTTTPSCGPGQQYQNGRCQCLGNTVYENGRCVQVTPPTPSPSCAPGQQYINGRCQCTGNTVFENGRCITITTPIPSCSGGQQYIGGRCQCVGNTIYQNGICIQPPTPPPTVVCPPNTHLYNGRCIPTQPVGPGGYIYEKPDEPFDSSNTVSVNLRPTPNTPPPNTYIPPVTTETSGSTFKNNYINPDESNVNLNVVSKLTTPPPQYVSGCAAALKCVQEIYCTAEGFISPVPVVITKEQLETRVPLANCTILDTASEGRCCRDPNYKDPWPSANLVNGVDNGQYKEDNSLGQYFPDKTRAVRSGIHPSLRKKADEQALCGVRNYNTQPTGNAQLEMNFAEIPWQAMILRDSSRTLLCGGAIISPNAVLTTASCVDGIESRDILVKGGEWKLGVDEEPQPFQIVKVAAVARHPNYRVGNLTDDIAVLVLREKLRLTGNVGSVCLESDGAVKTEKCIVTGWGKQVLQVHLKNALMHGLDVKVLQDNECREQLQTSSQELLPNLGPNTVCTSSNSDLCKVDYGSALACEDSNGQYNLIGIYSWDTGCSQHGQIGGYIKPDHGWLQKALRSPARELRKAERRFLAENVQN</sequence>
<keyword evidence="4" id="KW-1185">Reference proteome</keyword>
<dbReference type="PANTHER" id="PTHR37157">
    <property type="entry name" value="PRION-LIKE-(Q/N-RICH) DOMAIN-BEARING PROTEIN 25"/>
    <property type="match status" value="1"/>
</dbReference>
<reference evidence="3 4" key="1">
    <citation type="journal article" date="2024" name="BMC Genomics">
        <title>De novo assembly and annotation of Popillia japonica's genome with initial clues to its potential as an invasive pest.</title>
        <authorList>
            <person name="Cucini C."/>
            <person name="Boschi S."/>
            <person name="Funari R."/>
            <person name="Cardaioli E."/>
            <person name="Iannotti N."/>
            <person name="Marturano G."/>
            <person name="Paoli F."/>
            <person name="Bruttini M."/>
            <person name="Carapelli A."/>
            <person name="Frati F."/>
            <person name="Nardi F."/>
        </authorList>
    </citation>
    <scope>NUCLEOTIDE SEQUENCE [LARGE SCALE GENOMIC DNA]</scope>
    <source>
        <strain evidence="3">DMR45628</strain>
    </source>
</reference>
<evidence type="ECO:0000259" key="2">
    <source>
        <dbReference type="PROSITE" id="PS50240"/>
    </source>
</evidence>
<protein>
    <submittedName>
        <fullName evidence="3">Serine protease scarface-like</fullName>
    </submittedName>
</protein>
<dbReference type="InterPro" id="IPR001254">
    <property type="entry name" value="Trypsin_dom"/>
</dbReference>
<comment type="caution">
    <text evidence="3">The sequence shown here is derived from an EMBL/GenBank/DDBJ whole genome shotgun (WGS) entry which is preliminary data.</text>
</comment>
<gene>
    <name evidence="3" type="ORF">QE152_g3632</name>
</gene>
<dbReference type="Proteomes" id="UP001458880">
    <property type="component" value="Unassembled WGS sequence"/>
</dbReference>
<dbReference type="Pfam" id="PF00089">
    <property type="entry name" value="Trypsin"/>
    <property type="match status" value="1"/>
</dbReference>
<dbReference type="SMART" id="SM00020">
    <property type="entry name" value="Tryp_SPc"/>
    <property type="match status" value="1"/>
</dbReference>
<keyword evidence="1" id="KW-1015">Disulfide bond</keyword>
<organism evidence="3 4">
    <name type="scientific">Popillia japonica</name>
    <name type="common">Japanese beetle</name>
    <dbReference type="NCBI Taxonomy" id="7064"/>
    <lineage>
        <taxon>Eukaryota</taxon>
        <taxon>Metazoa</taxon>
        <taxon>Ecdysozoa</taxon>
        <taxon>Arthropoda</taxon>
        <taxon>Hexapoda</taxon>
        <taxon>Insecta</taxon>
        <taxon>Pterygota</taxon>
        <taxon>Neoptera</taxon>
        <taxon>Endopterygota</taxon>
        <taxon>Coleoptera</taxon>
        <taxon>Polyphaga</taxon>
        <taxon>Scarabaeiformia</taxon>
        <taxon>Scarabaeidae</taxon>
        <taxon>Rutelinae</taxon>
        <taxon>Popillia</taxon>
    </lineage>
</organism>
<dbReference type="GO" id="GO:0006508">
    <property type="term" value="P:proteolysis"/>
    <property type="evidence" value="ECO:0007669"/>
    <property type="project" value="UniProtKB-KW"/>
</dbReference>
<dbReference type="PANTHER" id="PTHR37157:SF2">
    <property type="entry name" value="EB DOMAIN-CONTAINING PROTEIN-RELATED"/>
    <property type="match status" value="1"/>
</dbReference>
<dbReference type="CDD" id="cd00190">
    <property type="entry name" value="Tryp_SPc"/>
    <property type="match status" value="1"/>
</dbReference>
<dbReference type="Pfam" id="PF18399">
    <property type="entry name" value="CLIP_SPH_Scar"/>
    <property type="match status" value="1"/>
</dbReference>
<name>A0AAW1MZT2_POPJA</name>